<dbReference type="Gene3D" id="3.40.50.300">
    <property type="entry name" value="P-loop containing nucleotide triphosphate hydrolases"/>
    <property type="match status" value="1"/>
</dbReference>
<dbReference type="Pfam" id="PF03969">
    <property type="entry name" value="AFG1_ATPase"/>
    <property type="match status" value="1"/>
</dbReference>
<dbReference type="PANTHER" id="PTHR12169:SF6">
    <property type="entry name" value="AFG1-LIKE ATPASE"/>
    <property type="match status" value="1"/>
</dbReference>
<evidence type="ECO:0000313" key="4">
    <source>
        <dbReference type="EMBL" id="GIZ36560.1"/>
    </source>
</evidence>
<comment type="similarity">
    <text evidence="1">Belongs to the AFG1 ATPase family.</text>
</comment>
<dbReference type="NCBIfam" id="NF040713">
    <property type="entry name" value="ZapE"/>
    <property type="match status" value="1"/>
</dbReference>
<dbReference type="OrthoDB" id="548867at2759"/>
<dbReference type="InterPro" id="IPR027417">
    <property type="entry name" value="P-loop_NTPase"/>
</dbReference>
<keyword evidence="2" id="KW-0547">Nucleotide-binding</keyword>
<evidence type="ECO:0008006" key="6">
    <source>
        <dbReference type="Google" id="ProtNLM"/>
    </source>
</evidence>
<comment type="caution">
    <text evidence="4">The sequence shown here is derived from an EMBL/GenBank/DDBJ whole genome shotgun (WGS) entry which is preliminary data.</text>
</comment>
<evidence type="ECO:0000256" key="1">
    <source>
        <dbReference type="ARBA" id="ARBA00010322"/>
    </source>
</evidence>
<evidence type="ECO:0000256" key="2">
    <source>
        <dbReference type="ARBA" id="ARBA00022741"/>
    </source>
</evidence>
<sequence length="446" mass="49562">MTKRALEAAYQSLITRNRLRPDSHQQALITRLANLQDELLATNPIPKTIPLIGQDPKPPPRGLYIYGPVGTGKTRLADLFASTLPKQITCRRTHFHSFMNDIHQRLHIARNSPSYSGDPLIPIGNAIFAESRVLCFDEFQLTDIADAMIMRRLFGAIWKAGGVMVSTSNRHPEGLYENGLNRDVVLPFIREVQRRCEVWEVGGREDYRMSGIGTAKEGGMVGRRETFFVDERAFERSLREVMEGKKLRRVEIPVYGSRKLEVEGVVANSEDNDNDSAMTTTTDASRRFDLVTGSFHQFCERPLSSADYHALCSSTTTLYISGLRQFQSNEKDFVRRFITLIDLAYEKGTRVICHSNAPLAEVFTNIVPVDSKLKNKLAEGMRVKAGGGASSSMMSTFIGETEWSATGLQEASLATGGAGETDVGFAVGRAISRLYEMGSDAYGVRD</sequence>
<evidence type="ECO:0000313" key="5">
    <source>
        <dbReference type="Proteomes" id="UP000825890"/>
    </source>
</evidence>
<dbReference type="AlphaFoldDB" id="A0A9P3CA16"/>
<gene>
    <name evidence="4" type="ORF">CKM354_000003100</name>
</gene>
<keyword evidence="3" id="KW-0067">ATP-binding</keyword>
<evidence type="ECO:0000256" key="3">
    <source>
        <dbReference type="ARBA" id="ARBA00022840"/>
    </source>
</evidence>
<dbReference type="EMBL" id="BOLY01000001">
    <property type="protein sequence ID" value="GIZ36560.1"/>
    <property type="molecule type" value="Genomic_DNA"/>
</dbReference>
<dbReference type="GO" id="GO:0005739">
    <property type="term" value="C:mitochondrion"/>
    <property type="evidence" value="ECO:0007669"/>
    <property type="project" value="TreeGrafter"/>
</dbReference>
<dbReference type="PANTHER" id="PTHR12169">
    <property type="entry name" value="ATPASE N2B"/>
    <property type="match status" value="1"/>
</dbReference>
<name>A0A9P3CA16_9PEZI</name>
<organism evidence="4 5">
    <name type="scientific">Cercospora kikuchii</name>
    <dbReference type="NCBI Taxonomy" id="84275"/>
    <lineage>
        <taxon>Eukaryota</taxon>
        <taxon>Fungi</taxon>
        <taxon>Dikarya</taxon>
        <taxon>Ascomycota</taxon>
        <taxon>Pezizomycotina</taxon>
        <taxon>Dothideomycetes</taxon>
        <taxon>Dothideomycetidae</taxon>
        <taxon>Mycosphaerellales</taxon>
        <taxon>Mycosphaerellaceae</taxon>
        <taxon>Cercospora</taxon>
    </lineage>
</organism>
<accession>A0A9P3CA16</accession>
<dbReference type="InterPro" id="IPR005654">
    <property type="entry name" value="ATPase_AFG1-like"/>
</dbReference>
<dbReference type="SUPFAM" id="SSF52540">
    <property type="entry name" value="P-loop containing nucleoside triphosphate hydrolases"/>
    <property type="match status" value="1"/>
</dbReference>
<reference evidence="4 5" key="1">
    <citation type="submission" date="2021-01" db="EMBL/GenBank/DDBJ databases">
        <title>Cercospora kikuchii MAFF 305040 whole genome shotgun sequence.</title>
        <authorList>
            <person name="Kashiwa T."/>
            <person name="Suzuki T."/>
        </authorList>
    </citation>
    <scope>NUCLEOTIDE SEQUENCE [LARGE SCALE GENOMIC DNA]</scope>
    <source>
        <strain evidence="4 5">MAFF 305040</strain>
    </source>
</reference>
<protein>
    <recommendedName>
        <fullName evidence="6">AFG1-like ATPase</fullName>
    </recommendedName>
</protein>
<keyword evidence="5" id="KW-1185">Reference proteome</keyword>
<dbReference type="RefSeq" id="XP_044651047.1">
    <property type="nucleotide sequence ID" value="XM_044795112.1"/>
</dbReference>
<dbReference type="GO" id="GO:0016887">
    <property type="term" value="F:ATP hydrolysis activity"/>
    <property type="evidence" value="ECO:0007669"/>
    <property type="project" value="InterPro"/>
</dbReference>
<dbReference type="GeneID" id="68285606"/>
<dbReference type="Proteomes" id="UP000825890">
    <property type="component" value="Unassembled WGS sequence"/>
</dbReference>
<dbReference type="GO" id="GO:0005524">
    <property type="term" value="F:ATP binding"/>
    <property type="evidence" value="ECO:0007669"/>
    <property type="project" value="UniProtKB-KW"/>
</dbReference>
<proteinExistence type="inferred from homology"/>